<dbReference type="Proteomes" id="UP001218218">
    <property type="component" value="Unassembled WGS sequence"/>
</dbReference>
<protein>
    <submittedName>
        <fullName evidence="1">Uncharacterized protein</fullName>
    </submittedName>
</protein>
<name>A0AAD7EL61_9AGAR</name>
<evidence type="ECO:0000313" key="1">
    <source>
        <dbReference type="EMBL" id="KAJ7336457.1"/>
    </source>
</evidence>
<comment type="caution">
    <text evidence="1">The sequence shown here is derived from an EMBL/GenBank/DDBJ whole genome shotgun (WGS) entry which is preliminary data.</text>
</comment>
<dbReference type="EMBL" id="JARIHO010000031">
    <property type="protein sequence ID" value="KAJ7336457.1"/>
    <property type="molecule type" value="Genomic_DNA"/>
</dbReference>
<keyword evidence="2" id="KW-1185">Reference proteome</keyword>
<evidence type="ECO:0000313" key="2">
    <source>
        <dbReference type="Proteomes" id="UP001218218"/>
    </source>
</evidence>
<accession>A0AAD7EL61</accession>
<organism evidence="1 2">
    <name type="scientific">Mycena albidolilacea</name>
    <dbReference type="NCBI Taxonomy" id="1033008"/>
    <lineage>
        <taxon>Eukaryota</taxon>
        <taxon>Fungi</taxon>
        <taxon>Dikarya</taxon>
        <taxon>Basidiomycota</taxon>
        <taxon>Agaricomycotina</taxon>
        <taxon>Agaricomycetes</taxon>
        <taxon>Agaricomycetidae</taxon>
        <taxon>Agaricales</taxon>
        <taxon>Marasmiineae</taxon>
        <taxon>Mycenaceae</taxon>
        <taxon>Mycena</taxon>
    </lineage>
</organism>
<gene>
    <name evidence="1" type="ORF">DFH08DRAFT_878886</name>
</gene>
<reference evidence="1" key="1">
    <citation type="submission" date="2023-03" db="EMBL/GenBank/DDBJ databases">
        <title>Massive genome expansion in bonnet fungi (Mycena s.s.) driven by repeated elements and novel gene families across ecological guilds.</title>
        <authorList>
            <consortium name="Lawrence Berkeley National Laboratory"/>
            <person name="Harder C.B."/>
            <person name="Miyauchi S."/>
            <person name="Viragh M."/>
            <person name="Kuo A."/>
            <person name="Thoen E."/>
            <person name="Andreopoulos B."/>
            <person name="Lu D."/>
            <person name="Skrede I."/>
            <person name="Drula E."/>
            <person name="Henrissat B."/>
            <person name="Morin E."/>
            <person name="Kohler A."/>
            <person name="Barry K."/>
            <person name="LaButti K."/>
            <person name="Morin E."/>
            <person name="Salamov A."/>
            <person name="Lipzen A."/>
            <person name="Mereny Z."/>
            <person name="Hegedus B."/>
            <person name="Baldrian P."/>
            <person name="Stursova M."/>
            <person name="Weitz H."/>
            <person name="Taylor A."/>
            <person name="Grigoriev I.V."/>
            <person name="Nagy L.G."/>
            <person name="Martin F."/>
            <person name="Kauserud H."/>
        </authorList>
    </citation>
    <scope>NUCLEOTIDE SEQUENCE</scope>
    <source>
        <strain evidence="1">CBHHK002</strain>
    </source>
</reference>
<proteinExistence type="predicted"/>
<dbReference type="AlphaFoldDB" id="A0AAD7EL61"/>
<sequence>MLRSNTSLSARLCSLSFSSQSGLLPLISVSDNIPYHSVILHGLDPHFLVPHPKAYGSTTLGCLHRSLGAAWLRRFVFAVLRQPHECENGSFLMPSRQDQTPLFSFPHLPPASRPCSLSFSSQSGLLPLISVSYNIPYHSVLLPMVRIPISSGIAVPT</sequence>